<dbReference type="PANTHER" id="PTHR19353:SF30">
    <property type="entry name" value="DELTA 8-(E)-SPHINGOLIPID DESATURASE"/>
    <property type="match status" value="1"/>
</dbReference>
<evidence type="ECO:0000256" key="10">
    <source>
        <dbReference type="ARBA" id="ARBA00023098"/>
    </source>
</evidence>
<dbReference type="PROSITE" id="PS00191">
    <property type="entry name" value="CYTOCHROME_B5_1"/>
    <property type="match status" value="1"/>
</dbReference>
<dbReference type="PANTHER" id="PTHR19353">
    <property type="entry name" value="FATTY ACID DESATURASE 2"/>
    <property type="match status" value="1"/>
</dbReference>
<evidence type="ECO:0000256" key="2">
    <source>
        <dbReference type="ARBA" id="ARBA00005189"/>
    </source>
</evidence>
<evidence type="ECO:0000256" key="5">
    <source>
        <dbReference type="ARBA" id="ARBA00022692"/>
    </source>
</evidence>
<dbReference type="Pfam" id="PF00173">
    <property type="entry name" value="Cyt-b5"/>
    <property type="match status" value="1"/>
</dbReference>
<feature type="transmembrane region" description="Helical" evidence="12">
    <location>
        <begin position="122"/>
        <end position="142"/>
    </location>
</feature>
<dbReference type="PRINTS" id="PR00363">
    <property type="entry name" value="CYTOCHROMEB5"/>
</dbReference>
<dbReference type="PROSITE" id="PS50255">
    <property type="entry name" value="CYTOCHROME_B5_2"/>
    <property type="match status" value="1"/>
</dbReference>
<dbReference type="EMBL" id="JN382249">
    <property type="protein sequence ID" value="AEV77089.1"/>
    <property type="molecule type" value="mRNA"/>
</dbReference>
<dbReference type="Gene3D" id="3.10.120.10">
    <property type="entry name" value="Cytochrome b5-like heme/steroid binding domain"/>
    <property type="match status" value="1"/>
</dbReference>
<dbReference type="AlphaFoldDB" id="G9HQL0"/>
<comment type="similarity">
    <text evidence="3">Belongs to the fatty acid desaturase type 1 family.</text>
</comment>
<evidence type="ECO:0000256" key="6">
    <source>
        <dbReference type="ARBA" id="ARBA00022723"/>
    </source>
</evidence>
<evidence type="ECO:0000256" key="9">
    <source>
        <dbReference type="ARBA" id="ARBA00023004"/>
    </source>
</evidence>
<dbReference type="InterPro" id="IPR018506">
    <property type="entry name" value="Cyt_B5_heme-BS"/>
</dbReference>
<protein>
    <submittedName>
        <fullName evidence="14">Delta-6 fatty acid desaturase</fullName>
    </submittedName>
</protein>
<evidence type="ECO:0000256" key="12">
    <source>
        <dbReference type="SAM" id="Phobius"/>
    </source>
</evidence>
<dbReference type="InterPro" id="IPR036400">
    <property type="entry name" value="Cyt_B5-like_heme/steroid_sf"/>
</dbReference>
<evidence type="ECO:0000256" key="4">
    <source>
        <dbReference type="ARBA" id="ARBA00022617"/>
    </source>
</evidence>
<keyword evidence="9" id="KW-0408">Iron</keyword>
<dbReference type="SMART" id="SM01117">
    <property type="entry name" value="Cyt-b5"/>
    <property type="match status" value="1"/>
</dbReference>
<evidence type="ECO:0000256" key="11">
    <source>
        <dbReference type="ARBA" id="ARBA00023136"/>
    </source>
</evidence>
<comment type="subcellular location">
    <subcellularLocation>
        <location evidence="1">Membrane</location>
        <topology evidence="1">Multi-pass membrane protein</topology>
    </subcellularLocation>
</comment>
<dbReference type="CDD" id="cd03506">
    <property type="entry name" value="Delta6-FADS-like"/>
    <property type="match status" value="1"/>
</dbReference>
<dbReference type="Pfam" id="PF00487">
    <property type="entry name" value="FA_desaturase"/>
    <property type="match status" value="1"/>
</dbReference>
<comment type="pathway">
    <text evidence="2">Lipid metabolism.</text>
</comment>
<evidence type="ECO:0000256" key="3">
    <source>
        <dbReference type="ARBA" id="ARBA00009295"/>
    </source>
</evidence>
<dbReference type="GO" id="GO:0046872">
    <property type="term" value="F:metal ion binding"/>
    <property type="evidence" value="ECO:0007669"/>
    <property type="project" value="UniProtKB-KW"/>
</dbReference>
<dbReference type="SUPFAM" id="SSF55856">
    <property type="entry name" value="Cytochrome b5-like heme/steroid binding domain"/>
    <property type="match status" value="1"/>
</dbReference>
<evidence type="ECO:0000256" key="7">
    <source>
        <dbReference type="ARBA" id="ARBA00022989"/>
    </source>
</evidence>
<keyword evidence="10" id="KW-0443">Lipid metabolism</keyword>
<keyword evidence="5 12" id="KW-0812">Transmembrane</keyword>
<evidence type="ECO:0000259" key="13">
    <source>
        <dbReference type="PROSITE" id="PS50255"/>
    </source>
</evidence>
<feature type="domain" description="Cytochrome b5 heme-binding" evidence="13">
    <location>
        <begin position="16"/>
        <end position="92"/>
    </location>
</feature>
<dbReference type="GO" id="GO:0016020">
    <property type="term" value="C:membrane"/>
    <property type="evidence" value="ECO:0007669"/>
    <property type="project" value="UniProtKB-SubCell"/>
</dbReference>
<keyword evidence="4" id="KW-0349">Heme</keyword>
<keyword evidence="6" id="KW-0479">Metal-binding</keyword>
<proteinExistence type="evidence at transcript level"/>
<dbReference type="GO" id="GO:0016717">
    <property type="term" value="F:oxidoreductase activity, acting on paired donors, with oxidation of a pair of donors resulting in the reduction of molecular oxygen to two molecules of water"/>
    <property type="evidence" value="ECO:0007669"/>
    <property type="project" value="TreeGrafter"/>
</dbReference>
<accession>G9HQL0</accession>
<dbReference type="PIRSF" id="PIRSF015921">
    <property type="entry name" value="FA_sphinglp_des"/>
    <property type="match status" value="1"/>
</dbReference>
<dbReference type="InterPro" id="IPR012171">
    <property type="entry name" value="Fatty_acid_desaturase"/>
</dbReference>
<evidence type="ECO:0000256" key="8">
    <source>
        <dbReference type="ARBA" id="ARBA00023002"/>
    </source>
</evidence>
<sequence>MYPGKLGKAANGTSNIKLFRMGDVAKHNTRDDLWIIVDGLVYDVTRYVDRHPGGWLPLVNMAGKDCTDVFANYHGAKVYRTLLPAFLVGKVTDLTVPEHVKDFRAVRQELLRRGLFKTDMRYYAKMGTWYFALFTSALYLSLACASPAAHMLGATVMGIFWQQLAGLGHDLGHSGVSHMFYTDMCVGSTIGNALMGISTGWWKRSHNTHHVVCNSVENDPDIQHLPVFAVAAKIFDHPYLSSYHNKVFNFGAVERFLVAHQHLLFYPVMMFARFNLYVQSWTLLLSSSGREVHYRRIEAAALVVYATWVAAVALSMPTWAETVGWILISHAVTALLHVQITVSHWAMETYHGHGYNDETDEWYITQLKTTMNVATPECLDWLHIGLQFQIEHHLYPRLPRHNLRKARELVRAVCAKHGIPYHEPGFFEANALTISALRDAALEARKAKRDPGHGFYTSALWEAMNAIG</sequence>
<dbReference type="GO" id="GO:0006629">
    <property type="term" value="P:lipid metabolic process"/>
    <property type="evidence" value="ECO:0007669"/>
    <property type="project" value="UniProtKB-KW"/>
</dbReference>
<dbReference type="GO" id="GO:0020037">
    <property type="term" value="F:heme binding"/>
    <property type="evidence" value="ECO:0007669"/>
    <property type="project" value="InterPro"/>
</dbReference>
<evidence type="ECO:0000256" key="1">
    <source>
        <dbReference type="ARBA" id="ARBA00004141"/>
    </source>
</evidence>
<keyword evidence="7 12" id="KW-1133">Transmembrane helix</keyword>
<keyword evidence="11 12" id="KW-0472">Membrane</keyword>
<organism evidence="14">
    <name type="scientific">Isochrysis galbana</name>
    <name type="common">Marine planktonic alga</name>
    <dbReference type="NCBI Taxonomy" id="37099"/>
    <lineage>
        <taxon>Eukaryota</taxon>
        <taxon>Haptista</taxon>
        <taxon>Haptophyta</taxon>
        <taxon>Prymnesiophyceae</taxon>
        <taxon>Isochrysidales</taxon>
        <taxon>Isochrysidaceae</taxon>
        <taxon>Isochrysis</taxon>
    </lineage>
</organism>
<dbReference type="InterPro" id="IPR005804">
    <property type="entry name" value="FA_desaturase_dom"/>
</dbReference>
<reference evidence="14" key="1">
    <citation type="journal article" date="2016" name="J. Appl. Phycol.">
        <title>Cloning and molecular characterization of a delta-6 fatty acid desaturase gene from Isochrysis sp. CCMM5001.</title>
        <authorList>
            <person name="Wang S."/>
            <person name="Zheng L."/>
            <person name="Cui Z."/>
            <person name="Chen J."/>
            <person name="Yang B."/>
            <person name="Han X."/>
            <person name="Liu C."/>
        </authorList>
    </citation>
    <scope>NUCLEOTIDE SEQUENCE</scope>
</reference>
<keyword evidence="8" id="KW-0560">Oxidoreductase</keyword>
<name>G9HQL0_ISOGA</name>
<evidence type="ECO:0000313" key="14">
    <source>
        <dbReference type="EMBL" id="AEV77089.1"/>
    </source>
</evidence>
<dbReference type="InterPro" id="IPR001199">
    <property type="entry name" value="Cyt_B5-like_heme/steroid-bd"/>
</dbReference>